<accession>A0ABV4AJ98</accession>
<dbReference type="NCBIfam" id="TIGR01509">
    <property type="entry name" value="HAD-SF-IA-v3"/>
    <property type="match status" value="1"/>
</dbReference>
<reference evidence="4 5" key="1">
    <citation type="submission" date="2024-07" db="EMBL/GenBank/DDBJ databases">
        <authorList>
            <person name="Ren Q."/>
        </authorList>
    </citation>
    <scope>NUCLEOTIDE SEQUENCE [LARGE SCALE GENOMIC DNA]</scope>
    <source>
        <strain evidence="4 5">REN37</strain>
    </source>
</reference>
<gene>
    <name evidence="4" type="ORF">AB5I84_12070</name>
</gene>
<dbReference type="Gene3D" id="3.40.50.1000">
    <property type="entry name" value="HAD superfamily/HAD-like"/>
    <property type="match status" value="1"/>
</dbReference>
<evidence type="ECO:0000313" key="4">
    <source>
        <dbReference type="EMBL" id="MEY1662888.1"/>
    </source>
</evidence>
<comment type="caution">
    <text evidence="4">The sequence shown here is derived from an EMBL/GenBank/DDBJ whole genome shotgun (WGS) entry which is preliminary data.</text>
</comment>
<name>A0ABV4AJ98_9GAMM</name>
<dbReference type="Gene3D" id="1.20.120.1600">
    <property type="match status" value="1"/>
</dbReference>
<dbReference type="SFLD" id="SFLDS00003">
    <property type="entry name" value="Haloacid_Dehalogenase"/>
    <property type="match status" value="1"/>
</dbReference>
<evidence type="ECO:0000256" key="2">
    <source>
        <dbReference type="ARBA" id="ARBA00022801"/>
    </source>
</evidence>
<proteinExistence type="predicted"/>
<dbReference type="InterPro" id="IPR023214">
    <property type="entry name" value="HAD_sf"/>
</dbReference>
<dbReference type="Proteomes" id="UP001562065">
    <property type="component" value="Unassembled WGS sequence"/>
</dbReference>
<evidence type="ECO:0000256" key="3">
    <source>
        <dbReference type="ARBA" id="ARBA00022842"/>
    </source>
</evidence>
<keyword evidence="3" id="KW-0460">Magnesium</keyword>
<dbReference type="InterPro" id="IPR036412">
    <property type="entry name" value="HAD-like_sf"/>
</dbReference>
<protein>
    <submittedName>
        <fullName evidence="4">HAD family hydrolase</fullName>
        <ecNumber evidence="4">3.1.3.-</ecNumber>
    </submittedName>
</protein>
<dbReference type="InterPro" id="IPR051400">
    <property type="entry name" value="HAD-like_hydrolase"/>
</dbReference>
<sequence>MARLKLITFDLDNTLWPVDAVIRQAEQTTRDWLLERDPALADTLTRASQAALRDQLMAAHPDYHHNLSALRRDTLVEGLKQAGYGEPEARRWAADAFEVFLEARQQVTLFPDVVPTLEQLAGRYQIGALTNGNASLARIGLDHLFGFQHSSESIGRGKPDAPIFLAALASAKVRADQVVHIGDHPNDDVLAARSQGFDAVWANLLEMPWPEPLPADTPTLRSFADLPALLEQLDV</sequence>
<dbReference type="NCBIfam" id="TIGR01549">
    <property type="entry name" value="HAD-SF-IA-v1"/>
    <property type="match status" value="1"/>
</dbReference>
<dbReference type="InterPro" id="IPR006439">
    <property type="entry name" value="HAD-SF_hydro_IA"/>
</dbReference>
<keyword evidence="5" id="KW-1185">Reference proteome</keyword>
<dbReference type="Pfam" id="PF00702">
    <property type="entry name" value="Hydrolase"/>
    <property type="match status" value="1"/>
</dbReference>
<evidence type="ECO:0000313" key="5">
    <source>
        <dbReference type="Proteomes" id="UP001562065"/>
    </source>
</evidence>
<dbReference type="EC" id="3.1.3.-" evidence="4"/>
<dbReference type="RefSeq" id="WP_369456159.1">
    <property type="nucleotide sequence ID" value="NZ_JBGCUO010000002.1"/>
</dbReference>
<dbReference type="SFLD" id="SFLDG01129">
    <property type="entry name" value="C1.5:_HAD__Beta-PGM__Phosphata"/>
    <property type="match status" value="1"/>
</dbReference>
<dbReference type="PANTHER" id="PTHR46470">
    <property type="entry name" value="N-ACYLNEURAMINATE-9-PHOSPHATASE"/>
    <property type="match status" value="1"/>
</dbReference>
<organism evidence="4 5">
    <name type="scientific">Isoalcanivorax beigongshangi</name>
    <dbReference type="NCBI Taxonomy" id="3238810"/>
    <lineage>
        <taxon>Bacteria</taxon>
        <taxon>Pseudomonadati</taxon>
        <taxon>Pseudomonadota</taxon>
        <taxon>Gammaproteobacteria</taxon>
        <taxon>Oceanospirillales</taxon>
        <taxon>Alcanivoracaceae</taxon>
        <taxon>Isoalcanivorax</taxon>
    </lineage>
</organism>
<dbReference type="PANTHER" id="PTHR46470:SF4">
    <property type="entry name" value="5-AMINO-6-(5-PHOSPHO-D-RIBITYLAMINO)URACIL PHOSPHATASE YIGB"/>
    <property type="match status" value="1"/>
</dbReference>
<keyword evidence="2 4" id="KW-0378">Hydrolase</keyword>
<evidence type="ECO:0000256" key="1">
    <source>
        <dbReference type="ARBA" id="ARBA00001946"/>
    </source>
</evidence>
<comment type="cofactor">
    <cofactor evidence="1">
        <name>Mg(2+)</name>
        <dbReference type="ChEBI" id="CHEBI:18420"/>
    </cofactor>
</comment>
<dbReference type="GO" id="GO:0016787">
    <property type="term" value="F:hydrolase activity"/>
    <property type="evidence" value="ECO:0007669"/>
    <property type="project" value="UniProtKB-KW"/>
</dbReference>
<dbReference type="EMBL" id="JBGCUO010000002">
    <property type="protein sequence ID" value="MEY1662888.1"/>
    <property type="molecule type" value="Genomic_DNA"/>
</dbReference>
<dbReference type="SUPFAM" id="SSF56784">
    <property type="entry name" value="HAD-like"/>
    <property type="match status" value="1"/>
</dbReference>